<dbReference type="EMBL" id="KQ980872">
    <property type="protein sequence ID" value="KYN12075.1"/>
    <property type="molecule type" value="Genomic_DNA"/>
</dbReference>
<accession>A0A151IW73</accession>
<sequence length="435" mass="49004">MSTHKSNLWCVMKECNYNVTEKRHFFMFPKECESLYKHRVEFGVNKVASWAHIVEFYNRDNKQWIKTAPKLSKNHIEPTSFQKMKVKYAVQIFSNRLAAGMCTQMSYGFLSTEAVGTIEFIDNFDKLFDILNSSSINSPKEYGKVFTGNEKLIQFLEQMIYFMKTIKVINKNNVRVKVNCFIRAFKKLFSMKVLQQTDTQNCAADNDNMLHLVGSSGDKTPYSSRKSKTVSTPSALVSAPDLPYFPLKSSPDRAPTTASDGLPPRLVSTALPTATPKLLPCGTTNERLPRRRGLRTPSLSFQLPYSPTFFLGLDAAEEASARQTRRVARAPEKTRRLFSEGLFNPSLHWEENSGDTYRPTAVAPTSPPDIADSPNPAHEPKTEERTTIATPPARPRPPPSPPHVASERKATRPILITSKPRIITNTPCTIKIKVL</sequence>
<evidence type="ECO:0000259" key="2">
    <source>
        <dbReference type="Pfam" id="PF21788"/>
    </source>
</evidence>
<gene>
    <name evidence="3" type="ORF">ALC57_15766</name>
</gene>
<dbReference type="AlphaFoldDB" id="A0A151IW73"/>
<proteinExistence type="predicted"/>
<dbReference type="InterPro" id="IPR048366">
    <property type="entry name" value="TNP-like_GBD"/>
</dbReference>
<feature type="domain" description="Transposable element P transposase-like GTP-binding insertion" evidence="2">
    <location>
        <begin position="44"/>
        <end position="138"/>
    </location>
</feature>
<dbReference type="Pfam" id="PF21788">
    <property type="entry name" value="TNP-like_GBD"/>
    <property type="match status" value="1"/>
</dbReference>
<feature type="compositionally biased region" description="Pro residues" evidence="1">
    <location>
        <begin position="392"/>
        <end position="402"/>
    </location>
</feature>
<feature type="compositionally biased region" description="Polar residues" evidence="1">
    <location>
        <begin position="217"/>
        <end position="234"/>
    </location>
</feature>
<feature type="region of interest" description="Disordered" evidence="1">
    <location>
        <begin position="348"/>
        <end position="415"/>
    </location>
</feature>
<evidence type="ECO:0000313" key="4">
    <source>
        <dbReference type="Proteomes" id="UP000078492"/>
    </source>
</evidence>
<reference evidence="3 4" key="1">
    <citation type="submission" date="2015-09" db="EMBL/GenBank/DDBJ databases">
        <title>Trachymyrmex cornetzi WGS genome.</title>
        <authorList>
            <person name="Nygaard S."/>
            <person name="Hu H."/>
            <person name="Boomsma J."/>
            <person name="Zhang G."/>
        </authorList>
    </citation>
    <scope>NUCLEOTIDE SEQUENCE [LARGE SCALE GENOMIC DNA]</scope>
    <source>
        <strain evidence="3">Tcor2-1</strain>
        <tissue evidence="3">Whole body</tissue>
    </source>
</reference>
<keyword evidence="4" id="KW-1185">Reference proteome</keyword>
<feature type="region of interest" description="Disordered" evidence="1">
    <location>
        <begin position="215"/>
        <end position="234"/>
    </location>
</feature>
<dbReference type="Proteomes" id="UP000078492">
    <property type="component" value="Unassembled WGS sequence"/>
</dbReference>
<dbReference type="STRING" id="471704.A0A151IW73"/>
<evidence type="ECO:0000313" key="3">
    <source>
        <dbReference type="EMBL" id="KYN12075.1"/>
    </source>
</evidence>
<name>A0A151IW73_9HYME</name>
<organism evidence="3 4">
    <name type="scientific">Trachymyrmex cornetzi</name>
    <dbReference type="NCBI Taxonomy" id="471704"/>
    <lineage>
        <taxon>Eukaryota</taxon>
        <taxon>Metazoa</taxon>
        <taxon>Ecdysozoa</taxon>
        <taxon>Arthropoda</taxon>
        <taxon>Hexapoda</taxon>
        <taxon>Insecta</taxon>
        <taxon>Pterygota</taxon>
        <taxon>Neoptera</taxon>
        <taxon>Endopterygota</taxon>
        <taxon>Hymenoptera</taxon>
        <taxon>Apocrita</taxon>
        <taxon>Aculeata</taxon>
        <taxon>Formicoidea</taxon>
        <taxon>Formicidae</taxon>
        <taxon>Myrmicinae</taxon>
        <taxon>Trachymyrmex</taxon>
    </lineage>
</organism>
<protein>
    <recommendedName>
        <fullName evidence="2">Transposable element P transposase-like GTP-binding insertion domain-containing protein</fullName>
    </recommendedName>
</protein>
<evidence type="ECO:0000256" key="1">
    <source>
        <dbReference type="SAM" id="MobiDB-lite"/>
    </source>
</evidence>